<reference evidence="2" key="1">
    <citation type="submission" date="2024-01" db="EMBL/GenBank/DDBJ databases">
        <authorList>
            <person name="Webb A."/>
        </authorList>
    </citation>
    <scope>NUCLEOTIDE SEQUENCE</scope>
    <source>
        <strain evidence="2">Pm1</strain>
    </source>
</reference>
<sequence>MGAALACFGDKDTPDVGQTRQSSALSLLGGLQTSWSSERPQHVNNKNHDDDDDESVNWDTFLVQSNKSTASSGRRMLSASYSRLLEETSDCAFYVDTQGKRLKGRCLDRIEVVDDYFVPFQPQYKSRCHVSPRTFEKPLATDAASDDCFSTSSTITSESDYWTSALDPLLVNERRHMAPLQPVLGRCASLGPLMHARVKMHRVRTSPQLQEDVYAAYSQSPWSSKHGKCLFPSPQRTTTVIAASAS</sequence>
<dbReference type="AlphaFoldDB" id="A0AAV1VDQ0"/>
<comment type="caution">
    <text evidence="2">The sequence shown here is derived from an EMBL/GenBank/DDBJ whole genome shotgun (WGS) entry which is preliminary data.</text>
</comment>
<gene>
    <name evidence="2" type="ORF">PM001_LOCUS29945</name>
</gene>
<dbReference type="EMBL" id="CAKLBY020000310">
    <property type="protein sequence ID" value="CAK7944795.1"/>
    <property type="molecule type" value="Genomic_DNA"/>
</dbReference>
<evidence type="ECO:0000313" key="3">
    <source>
        <dbReference type="Proteomes" id="UP001162060"/>
    </source>
</evidence>
<name>A0AAV1VDQ0_9STRA</name>
<evidence type="ECO:0000256" key="1">
    <source>
        <dbReference type="SAM" id="MobiDB-lite"/>
    </source>
</evidence>
<dbReference type="Proteomes" id="UP001162060">
    <property type="component" value="Unassembled WGS sequence"/>
</dbReference>
<accession>A0AAV1VDQ0</accession>
<feature type="region of interest" description="Disordered" evidence="1">
    <location>
        <begin position="35"/>
        <end position="55"/>
    </location>
</feature>
<protein>
    <submittedName>
        <fullName evidence="2">Uncharacterized protein</fullName>
    </submittedName>
</protein>
<feature type="compositionally biased region" description="Polar residues" evidence="1">
    <location>
        <begin position="35"/>
        <end position="44"/>
    </location>
</feature>
<evidence type="ECO:0000313" key="2">
    <source>
        <dbReference type="EMBL" id="CAK7944795.1"/>
    </source>
</evidence>
<proteinExistence type="predicted"/>
<organism evidence="2 3">
    <name type="scientific">Peronospora matthiolae</name>
    <dbReference type="NCBI Taxonomy" id="2874970"/>
    <lineage>
        <taxon>Eukaryota</taxon>
        <taxon>Sar</taxon>
        <taxon>Stramenopiles</taxon>
        <taxon>Oomycota</taxon>
        <taxon>Peronosporomycetes</taxon>
        <taxon>Peronosporales</taxon>
        <taxon>Peronosporaceae</taxon>
        <taxon>Peronospora</taxon>
    </lineage>
</organism>